<dbReference type="InterPro" id="IPR036291">
    <property type="entry name" value="NAD(P)-bd_dom_sf"/>
</dbReference>
<dbReference type="GO" id="GO:0005739">
    <property type="term" value="C:mitochondrion"/>
    <property type="evidence" value="ECO:0007669"/>
    <property type="project" value="TreeGrafter"/>
</dbReference>
<dbReference type="AlphaFoldDB" id="A0A1Y3B025"/>
<dbReference type="GO" id="GO:0003857">
    <property type="term" value="F:(3S)-3-hydroxyacyl-CoA dehydrogenase (NAD+) activity"/>
    <property type="evidence" value="ECO:0007669"/>
    <property type="project" value="TreeGrafter"/>
</dbReference>
<dbReference type="OrthoDB" id="5958943at2759"/>
<evidence type="ECO:0000313" key="4">
    <source>
        <dbReference type="Proteomes" id="UP000194236"/>
    </source>
</evidence>
<evidence type="ECO:0000256" key="1">
    <source>
        <dbReference type="ARBA" id="ARBA00023027"/>
    </source>
</evidence>
<name>A0A1Y3B025_EURMA</name>
<organism evidence="3 4">
    <name type="scientific">Euroglyphus maynei</name>
    <name type="common">Mayne's house dust mite</name>
    <dbReference type="NCBI Taxonomy" id="6958"/>
    <lineage>
        <taxon>Eukaryota</taxon>
        <taxon>Metazoa</taxon>
        <taxon>Ecdysozoa</taxon>
        <taxon>Arthropoda</taxon>
        <taxon>Chelicerata</taxon>
        <taxon>Arachnida</taxon>
        <taxon>Acari</taxon>
        <taxon>Acariformes</taxon>
        <taxon>Sarcoptiformes</taxon>
        <taxon>Astigmata</taxon>
        <taxon>Psoroptidia</taxon>
        <taxon>Analgoidea</taxon>
        <taxon>Pyroglyphidae</taxon>
        <taxon>Pyroglyphinae</taxon>
        <taxon>Euroglyphus</taxon>
    </lineage>
</organism>
<dbReference type="Proteomes" id="UP000194236">
    <property type="component" value="Unassembled WGS sequence"/>
</dbReference>
<sequence length="93" mass="10482">MATKYLLSSVTKKSLQQQLIRYFSHTQSLNRIENVMIIGSGLMGSGVAQSCATSGRFNSVTLQDVSQEQLDKARKRIHQSLSKLKEQKRSMCF</sequence>
<keyword evidence="4" id="KW-1185">Reference proteome</keyword>
<dbReference type="Pfam" id="PF02737">
    <property type="entry name" value="3HCDH_N"/>
    <property type="match status" value="1"/>
</dbReference>
<evidence type="ECO:0000313" key="3">
    <source>
        <dbReference type="EMBL" id="OTF74131.1"/>
    </source>
</evidence>
<dbReference type="EMBL" id="MUJZ01048525">
    <property type="protein sequence ID" value="OTF74131.1"/>
    <property type="molecule type" value="Genomic_DNA"/>
</dbReference>
<protein>
    <recommendedName>
        <fullName evidence="2">3-hydroxyacyl-CoA dehydrogenase NAD binding domain-containing protein</fullName>
    </recommendedName>
</protein>
<dbReference type="PANTHER" id="PTHR43561">
    <property type="match status" value="1"/>
</dbReference>
<dbReference type="Gene3D" id="3.40.50.720">
    <property type="entry name" value="NAD(P)-binding Rossmann-like Domain"/>
    <property type="match status" value="1"/>
</dbReference>
<keyword evidence="1" id="KW-0520">NAD</keyword>
<comment type="caution">
    <text evidence="3">The sequence shown here is derived from an EMBL/GenBank/DDBJ whole genome shotgun (WGS) entry which is preliminary data.</text>
</comment>
<proteinExistence type="predicted"/>
<evidence type="ECO:0000259" key="2">
    <source>
        <dbReference type="Pfam" id="PF02737"/>
    </source>
</evidence>
<dbReference type="GO" id="GO:0070403">
    <property type="term" value="F:NAD+ binding"/>
    <property type="evidence" value="ECO:0007669"/>
    <property type="project" value="InterPro"/>
</dbReference>
<gene>
    <name evidence="3" type="ORF">BLA29_013915</name>
</gene>
<dbReference type="PANTHER" id="PTHR43561:SF3">
    <property type="entry name" value="HYDROXYACYL-COENZYME A DEHYDROGENASE, MITOCHONDRIAL"/>
    <property type="match status" value="1"/>
</dbReference>
<dbReference type="SUPFAM" id="SSF51735">
    <property type="entry name" value="NAD(P)-binding Rossmann-fold domains"/>
    <property type="match status" value="1"/>
</dbReference>
<dbReference type="GO" id="GO:0006635">
    <property type="term" value="P:fatty acid beta-oxidation"/>
    <property type="evidence" value="ECO:0007669"/>
    <property type="project" value="TreeGrafter"/>
</dbReference>
<accession>A0A1Y3B025</accession>
<feature type="domain" description="3-hydroxyacyl-CoA dehydrogenase NAD binding" evidence="2">
    <location>
        <begin position="34"/>
        <end position="89"/>
    </location>
</feature>
<dbReference type="InterPro" id="IPR052242">
    <property type="entry name" value="Mito_3-hydroxyacyl-CoA_DH"/>
</dbReference>
<reference evidence="3 4" key="1">
    <citation type="submission" date="2017-03" db="EMBL/GenBank/DDBJ databases">
        <title>Genome Survey of Euroglyphus maynei.</title>
        <authorList>
            <person name="Arlian L.G."/>
            <person name="Morgan M.S."/>
            <person name="Rider S.D."/>
        </authorList>
    </citation>
    <scope>NUCLEOTIDE SEQUENCE [LARGE SCALE GENOMIC DNA]</scope>
    <source>
        <strain evidence="3">Arlian Lab</strain>
        <tissue evidence="3">Whole body</tissue>
    </source>
</reference>
<dbReference type="InterPro" id="IPR006176">
    <property type="entry name" value="3-OHacyl-CoA_DH_NAD-bd"/>
</dbReference>